<dbReference type="EMBL" id="NMVO01000005">
    <property type="protein sequence ID" value="OYO16153.1"/>
    <property type="molecule type" value="Genomic_DNA"/>
</dbReference>
<comment type="caution">
    <text evidence="10">The sequence shown here is derived from an EMBL/GenBank/DDBJ whole genome shotgun (WGS) entry which is preliminary data.</text>
</comment>
<comment type="similarity">
    <text evidence="7">Belongs to the tRNA(Ile)-lysidine synthase family.</text>
</comment>
<feature type="binding site" evidence="7">
    <location>
        <begin position="33"/>
        <end position="38"/>
    </location>
    <ligand>
        <name>ATP</name>
        <dbReference type="ChEBI" id="CHEBI:30616"/>
    </ligand>
</feature>
<keyword evidence="11" id="KW-1185">Reference proteome</keyword>
<proteinExistence type="inferred from homology"/>
<comment type="function">
    <text evidence="7">Ligates lysine onto the cytidine present at position 34 of the AUA codon-specific tRNA(Ile) that contains the anticodon CAU, in an ATP-dependent manner. Cytidine is converted to lysidine, thus changing the amino acid specificity of the tRNA from methionine to isoleucine.</text>
</comment>
<dbReference type="PANTHER" id="PTHR43033">
    <property type="entry name" value="TRNA(ILE)-LYSIDINE SYNTHASE-RELATED"/>
    <property type="match status" value="1"/>
</dbReference>
<dbReference type="SUPFAM" id="SSF82829">
    <property type="entry name" value="MesJ substrate recognition domain-like"/>
    <property type="match status" value="1"/>
</dbReference>
<evidence type="ECO:0000256" key="7">
    <source>
        <dbReference type="HAMAP-Rule" id="MF_01161"/>
    </source>
</evidence>
<dbReference type="EC" id="6.3.4.19" evidence="7"/>
<keyword evidence="5 7" id="KW-0067">ATP-binding</keyword>
<dbReference type="Gene3D" id="3.40.50.620">
    <property type="entry name" value="HUPs"/>
    <property type="match status" value="1"/>
</dbReference>
<dbReference type="Proteomes" id="UP000215896">
    <property type="component" value="Unassembled WGS sequence"/>
</dbReference>
<dbReference type="Gene3D" id="1.20.59.20">
    <property type="match status" value="1"/>
</dbReference>
<evidence type="ECO:0000256" key="6">
    <source>
        <dbReference type="ARBA" id="ARBA00048539"/>
    </source>
</evidence>
<evidence type="ECO:0000259" key="8">
    <source>
        <dbReference type="Pfam" id="PF01171"/>
    </source>
</evidence>
<dbReference type="InterPro" id="IPR015262">
    <property type="entry name" value="tRNA_Ile_lys_synt_subst-bd"/>
</dbReference>
<keyword evidence="4 7" id="KW-0547">Nucleotide-binding</keyword>
<comment type="catalytic activity">
    <reaction evidence="6 7">
        <text>cytidine(34) in tRNA(Ile2) + L-lysine + ATP = lysidine(34) in tRNA(Ile2) + AMP + diphosphate + H(+)</text>
        <dbReference type="Rhea" id="RHEA:43744"/>
        <dbReference type="Rhea" id="RHEA-COMP:10625"/>
        <dbReference type="Rhea" id="RHEA-COMP:10670"/>
        <dbReference type="ChEBI" id="CHEBI:15378"/>
        <dbReference type="ChEBI" id="CHEBI:30616"/>
        <dbReference type="ChEBI" id="CHEBI:32551"/>
        <dbReference type="ChEBI" id="CHEBI:33019"/>
        <dbReference type="ChEBI" id="CHEBI:82748"/>
        <dbReference type="ChEBI" id="CHEBI:83665"/>
        <dbReference type="ChEBI" id="CHEBI:456215"/>
        <dbReference type="EC" id="6.3.4.19"/>
    </reaction>
</comment>
<evidence type="ECO:0000313" key="10">
    <source>
        <dbReference type="EMBL" id="OYO16153.1"/>
    </source>
</evidence>
<organism evidence="10 11">
    <name type="scientific">Enemella evansiae</name>
    <dbReference type="NCBI Taxonomy" id="2016499"/>
    <lineage>
        <taxon>Bacteria</taxon>
        <taxon>Bacillati</taxon>
        <taxon>Actinomycetota</taxon>
        <taxon>Actinomycetes</taxon>
        <taxon>Propionibacteriales</taxon>
        <taxon>Propionibacteriaceae</taxon>
        <taxon>Enemella</taxon>
    </lineage>
</organism>
<dbReference type="AlphaFoldDB" id="A0A255GP20"/>
<evidence type="ECO:0000259" key="9">
    <source>
        <dbReference type="Pfam" id="PF09179"/>
    </source>
</evidence>
<dbReference type="PANTHER" id="PTHR43033:SF1">
    <property type="entry name" value="TRNA(ILE)-LYSIDINE SYNTHASE-RELATED"/>
    <property type="match status" value="1"/>
</dbReference>
<dbReference type="GO" id="GO:0005524">
    <property type="term" value="F:ATP binding"/>
    <property type="evidence" value="ECO:0007669"/>
    <property type="project" value="UniProtKB-UniRule"/>
</dbReference>
<dbReference type="GO" id="GO:0005737">
    <property type="term" value="C:cytoplasm"/>
    <property type="evidence" value="ECO:0007669"/>
    <property type="project" value="UniProtKB-SubCell"/>
</dbReference>
<keyword evidence="3 7" id="KW-0819">tRNA processing</keyword>
<dbReference type="InterPro" id="IPR014729">
    <property type="entry name" value="Rossmann-like_a/b/a_fold"/>
</dbReference>
<name>A0A255GP20_9ACTN</name>
<dbReference type="InterPro" id="IPR012094">
    <property type="entry name" value="tRNA_Ile_lys_synt"/>
</dbReference>
<dbReference type="InterPro" id="IPR011063">
    <property type="entry name" value="TilS/TtcA_N"/>
</dbReference>
<evidence type="ECO:0000313" key="11">
    <source>
        <dbReference type="Proteomes" id="UP000215896"/>
    </source>
</evidence>
<dbReference type="SUPFAM" id="SSF52402">
    <property type="entry name" value="Adenine nucleotide alpha hydrolases-like"/>
    <property type="match status" value="1"/>
</dbReference>
<dbReference type="InterPro" id="IPR012795">
    <property type="entry name" value="tRNA_Ile_lys_synt_N"/>
</dbReference>
<dbReference type="CDD" id="cd01992">
    <property type="entry name" value="TilS_N"/>
    <property type="match status" value="1"/>
</dbReference>
<evidence type="ECO:0000256" key="2">
    <source>
        <dbReference type="ARBA" id="ARBA00022598"/>
    </source>
</evidence>
<accession>A0A255GP20</accession>
<dbReference type="GO" id="GO:0006400">
    <property type="term" value="P:tRNA modification"/>
    <property type="evidence" value="ECO:0007669"/>
    <property type="project" value="UniProtKB-UniRule"/>
</dbReference>
<comment type="domain">
    <text evidence="7">The N-terminal region contains the highly conserved SGGXDS motif, predicted to be a P-loop motif involved in ATP binding.</text>
</comment>
<comment type="subcellular location">
    <subcellularLocation>
        <location evidence="7">Cytoplasm</location>
    </subcellularLocation>
</comment>
<keyword evidence="2 7" id="KW-0436">Ligase</keyword>
<dbReference type="Pfam" id="PF09179">
    <property type="entry name" value="TilS"/>
    <property type="match status" value="1"/>
</dbReference>
<dbReference type="HAMAP" id="MF_01161">
    <property type="entry name" value="tRNA_Ile_lys_synt"/>
    <property type="match status" value="1"/>
</dbReference>
<reference evidence="10 11" key="1">
    <citation type="submission" date="2017-07" db="EMBL/GenBank/DDBJ databases">
        <title>Draft whole genome sequences of clinical Proprionibacteriaceae strains.</title>
        <authorList>
            <person name="Bernier A.-M."/>
            <person name="Bernard K."/>
            <person name="Domingo M.-C."/>
        </authorList>
    </citation>
    <scope>NUCLEOTIDE SEQUENCE [LARGE SCALE GENOMIC DNA]</scope>
    <source>
        <strain evidence="10 11">NML 030167</strain>
    </source>
</reference>
<sequence length="317" mass="33970">MAKKELGPALLELVGAVEHAIGDREAPLLVGCSGGADSLSLVAATAIVARRRGLPARAVVIDHGLQPDSAEVAAKAASRAGKLGLEADVVAVHVGTDGGPEAAARTARHEALAAVAEETGALVLLGHTLDDQAETVLLGLARGSGARSLRGMAPERDCFVRPFLGVRRKLTEAACAEAGTKYWDDPHNSDDAYARVRIRRKVLPLMEDKLGPGIAESLARTATMLRDDSELLERLSQQAVPDDQLTAELPLAALPDEPALRRRVLRRWLVERGAEQPAYRQVLAVDSLISDWHGQKWVEVPGLRVARRENRLLVLPD</sequence>
<feature type="domain" description="tRNA(Ile)-lysidine/2-thiocytidine synthase N-terminal" evidence="8">
    <location>
        <begin position="28"/>
        <end position="200"/>
    </location>
</feature>
<dbReference type="Pfam" id="PF01171">
    <property type="entry name" value="ATP_bind_3"/>
    <property type="match status" value="1"/>
</dbReference>
<evidence type="ECO:0000256" key="3">
    <source>
        <dbReference type="ARBA" id="ARBA00022694"/>
    </source>
</evidence>
<keyword evidence="1 7" id="KW-0963">Cytoplasm</keyword>
<dbReference type="OrthoDB" id="5244702at2"/>
<dbReference type="NCBIfam" id="TIGR02432">
    <property type="entry name" value="lysidine_TilS_N"/>
    <property type="match status" value="1"/>
</dbReference>
<evidence type="ECO:0000256" key="5">
    <source>
        <dbReference type="ARBA" id="ARBA00022840"/>
    </source>
</evidence>
<feature type="domain" description="tRNA(Ile)-lysidine synthase substrate-binding" evidence="9">
    <location>
        <begin position="258"/>
        <end position="312"/>
    </location>
</feature>
<protein>
    <recommendedName>
        <fullName evidence="7">tRNA(Ile)-lysidine synthase</fullName>
        <ecNumber evidence="7">6.3.4.19</ecNumber>
    </recommendedName>
    <alternativeName>
        <fullName evidence="7">tRNA(Ile)-2-lysyl-cytidine synthase</fullName>
    </alternativeName>
    <alternativeName>
        <fullName evidence="7">tRNA(Ile)-lysidine synthetase</fullName>
    </alternativeName>
</protein>
<evidence type="ECO:0000256" key="4">
    <source>
        <dbReference type="ARBA" id="ARBA00022741"/>
    </source>
</evidence>
<dbReference type="GO" id="GO:0032267">
    <property type="term" value="F:tRNA(Ile)-lysidine synthase activity"/>
    <property type="evidence" value="ECO:0007669"/>
    <property type="project" value="UniProtKB-EC"/>
</dbReference>
<evidence type="ECO:0000256" key="1">
    <source>
        <dbReference type="ARBA" id="ARBA00022490"/>
    </source>
</evidence>
<gene>
    <name evidence="7 10" type="primary">tilS</name>
    <name evidence="10" type="ORF">CGZ94_05410</name>
</gene>